<protein>
    <submittedName>
        <fullName evidence="1">Uncharacterized protein</fullName>
    </submittedName>
</protein>
<sequence>MTTHTSPTSQARAKLAAQLEAFDALDQAAADLGHQIDQCTITGFFDMPAGMADTESETGRWLTRHIETVALACRYLGWEAPRITSNHRQVIAHSAEPAAFAAFTVQIVPYTHPHHFATHAASILDSLNEVQS</sequence>
<proteinExistence type="predicted"/>
<dbReference type="EMBL" id="JX649911">
    <property type="protein sequence ID" value="AGC72760.1"/>
    <property type="molecule type" value="Genomic_DNA"/>
</dbReference>
<reference evidence="1" key="1">
    <citation type="submission" date="2012-09" db="EMBL/GenBank/DDBJ databases">
        <title>Metagenomic Characterization of a Microbial Community in Wastewater Detects High Levels of Antibiotic Resistance.</title>
        <authorList>
            <person name="Abrams M."/>
            <person name="Caldwell A."/>
            <person name="Vandaei E."/>
            <person name="Lee W."/>
            <person name="Perrott J."/>
            <person name="Khan S.Y."/>
            <person name="Ta J."/>
            <person name="Romero D."/>
            <person name="Nguyen V."/>
            <person name="Pourmand N."/>
            <person name="Ouverney C.C."/>
        </authorList>
    </citation>
    <scope>NUCLEOTIDE SEQUENCE</scope>
</reference>
<organism evidence="1">
    <name type="scientific">uncultured bacterium A1Q1_fos_2101</name>
    <dbReference type="NCBI Taxonomy" id="1256561"/>
    <lineage>
        <taxon>Bacteria</taxon>
        <taxon>environmental samples</taxon>
    </lineage>
</organism>
<dbReference type="AlphaFoldDB" id="L7W2A2"/>
<accession>L7W2A2</accession>
<name>L7W2A2_9BACT</name>
<evidence type="ECO:0000313" key="1">
    <source>
        <dbReference type="EMBL" id="AGC72760.1"/>
    </source>
</evidence>